<dbReference type="GO" id="GO:0008017">
    <property type="term" value="F:microtubule binding"/>
    <property type="evidence" value="ECO:0007669"/>
    <property type="project" value="InterPro"/>
</dbReference>
<name>A0A8S9H867_BRACR</name>
<dbReference type="PANTHER" id="PTHR21297">
    <property type="entry name" value="DNA-DIRECTED RNA POLYMERASE II"/>
    <property type="match status" value="1"/>
</dbReference>
<protein>
    <recommendedName>
        <fullName evidence="10">RNA polymerase Rpb4/RPC9 core domain-containing protein</fullName>
    </recommendedName>
</protein>
<dbReference type="SMART" id="SM00657">
    <property type="entry name" value="RPOL4c"/>
    <property type="match status" value="1"/>
</dbReference>
<proteinExistence type="inferred from homology"/>
<feature type="domain" description="RNA polymerase Rpb4/RPC9 core" evidence="10">
    <location>
        <begin position="126"/>
        <end position="244"/>
    </location>
</feature>
<dbReference type="InterPro" id="IPR005574">
    <property type="entry name" value="Rpb4/RPC9"/>
</dbReference>
<comment type="similarity">
    <text evidence="9">Belongs to the eukaryotic RPB4 RNA polymerase subunit family.</text>
</comment>
<evidence type="ECO:0000256" key="6">
    <source>
        <dbReference type="ARBA" id="ARBA00023054"/>
    </source>
</evidence>
<keyword evidence="5" id="KW-0493">Microtubule</keyword>
<dbReference type="Gene3D" id="1.20.1250.40">
    <property type="match status" value="1"/>
</dbReference>
<evidence type="ECO:0000256" key="9">
    <source>
        <dbReference type="ARBA" id="ARBA00025724"/>
    </source>
</evidence>
<sequence>VEKVIKVEKEAARELSEAQAEIKALKLPERQREKAVEELFIGTSTVERITLILPNTFSTLFGLVLSKSSLYGCHNAYGVYVSSHIFPARIHIFTSVGFSSSTMGALRTRFAPILVSASAMSGEENAVELKIGDGNLSVIPVFGGLTREPRPKHKYEQLQQVSEDSMNQVSQVFEKSLQYVKRFSRILSRHQLTEFELCVLGNLCPETAEEAVAIVPSLKTKGRAHSDEAIEKMLNDLSLVKRFE</sequence>
<dbReference type="EMBL" id="QGKW02001940">
    <property type="protein sequence ID" value="KAF2554735.1"/>
    <property type="molecule type" value="Genomic_DNA"/>
</dbReference>
<dbReference type="InterPro" id="IPR045222">
    <property type="entry name" value="Rpb4-like"/>
</dbReference>
<dbReference type="InterPro" id="IPR010997">
    <property type="entry name" value="HRDC-like_sf"/>
</dbReference>
<organism evidence="11 12">
    <name type="scientific">Brassica cretica</name>
    <name type="common">Mustard</name>
    <dbReference type="NCBI Taxonomy" id="69181"/>
    <lineage>
        <taxon>Eukaryota</taxon>
        <taxon>Viridiplantae</taxon>
        <taxon>Streptophyta</taxon>
        <taxon>Embryophyta</taxon>
        <taxon>Tracheophyta</taxon>
        <taxon>Spermatophyta</taxon>
        <taxon>Magnoliopsida</taxon>
        <taxon>eudicotyledons</taxon>
        <taxon>Gunneridae</taxon>
        <taxon>Pentapetalae</taxon>
        <taxon>rosids</taxon>
        <taxon>malvids</taxon>
        <taxon>Brassicales</taxon>
        <taxon>Brassicaceae</taxon>
        <taxon>Brassiceae</taxon>
        <taxon>Brassica</taxon>
    </lineage>
</organism>
<evidence type="ECO:0000256" key="2">
    <source>
        <dbReference type="ARBA" id="ARBA00004245"/>
    </source>
</evidence>
<dbReference type="InterPro" id="IPR009768">
    <property type="entry name" value="MAP70"/>
</dbReference>
<comment type="caution">
    <text evidence="11">The sequence shown here is derived from an EMBL/GenBank/DDBJ whole genome shotgun (WGS) entry which is preliminary data.</text>
</comment>
<keyword evidence="4" id="KW-0963">Cytoplasm</keyword>
<evidence type="ECO:0000256" key="7">
    <source>
        <dbReference type="ARBA" id="ARBA00023212"/>
    </source>
</evidence>
<comment type="subcellular location">
    <subcellularLocation>
        <location evidence="2">Cytoplasm</location>
        <location evidence="2">Cytoskeleton</location>
    </subcellularLocation>
    <subcellularLocation>
        <location evidence="1">Nucleus</location>
    </subcellularLocation>
</comment>
<dbReference type="GO" id="GO:0007010">
    <property type="term" value="P:cytoskeleton organization"/>
    <property type="evidence" value="ECO:0007669"/>
    <property type="project" value="InterPro"/>
</dbReference>
<feature type="non-terminal residue" evidence="11">
    <location>
        <position position="1"/>
    </location>
</feature>
<dbReference type="GO" id="GO:0006352">
    <property type="term" value="P:DNA-templated transcription initiation"/>
    <property type="evidence" value="ECO:0007669"/>
    <property type="project" value="InterPro"/>
</dbReference>
<dbReference type="GO" id="GO:0005874">
    <property type="term" value="C:microtubule"/>
    <property type="evidence" value="ECO:0007669"/>
    <property type="project" value="UniProtKB-KW"/>
</dbReference>
<comment type="similarity">
    <text evidence="3">Belongs to the MAP70 family.</text>
</comment>
<dbReference type="Pfam" id="PF07058">
    <property type="entry name" value="MAP70"/>
    <property type="match status" value="1"/>
</dbReference>
<evidence type="ECO:0000259" key="10">
    <source>
        <dbReference type="SMART" id="SM00657"/>
    </source>
</evidence>
<dbReference type="Pfam" id="PF03874">
    <property type="entry name" value="RNA_pol_Rpb4"/>
    <property type="match status" value="1"/>
</dbReference>
<dbReference type="GO" id="GO:0005634">
    <property type="term" value="C:nucleus"/>
    <property type="evidence" value="ECO:0007669"/>
    <property type="project" value="UniProtKB-SubCell"/>
</dbReference>
<gene>
    <name evidence="11" type="ORF">F2Q68_00017293</name>
</gene>
<keyword evidence="6" id="KW-0175">Coiled coil</keyword>
<keyword evidence="8" id="KW-0539">Nucleus</keyword>
<evidence type="ECO:0000256" key="4">
    <source>
        <dbReference type="ARBA" id="ARBA00022490"/>
    </source>
</evidence>
<dbReference type="InterPro" id="IPR006590">
    <property type="entry name" value="RNA_pol_Rpb4/RPC9_core"/>
</dbReference>
<evidence type="ECO:0000313" key="12">
    <source>
        <dbReference type="Proteomes" id="UP000712281"/>
    </source>
</evidence>
<dbReference type="InterPro" id="IPR038324">
    <property type="entry name" value="Rpb4/RPC9_sf"/>
</dbReference>
<dbReference type="GO" id="GO:0000166">
    <property type="term" value="F:nucleotide binding"/>
    <property type="evidence" value="ECO:0007669"/>
    <property type="project" value="InterPro"/>
</dbReference>
<evidence type="ECO:0000256" key="3">
    <source>
        <dbReference type="ARBA" id="ARBA00008825"/>
    </source>
</evidence>
<evidence type="ECO:0000256" key="1">
    <source>
        <dbReference type="ARBA" id="ARBA00004123"/>
    </source>
</evidence>
<evidence type="ECO:0000313" key="11">
    <source>
        <dbReference type="EMBL" id="KAF2554735.1"/>
    </source>
</evidence>
<keyword evidence="7" id="KW-0206">Cytoskeleton</keyword>
<reference evidence="11" key="1">
    <citation type="submission" date="2019-12" db="EMBL/GenBank/DDBJ databases">
        <title>Genome sequencing and annotation of Brassica cretica.</title>
        <authorList>
            <person name="Studholme D.J."/>
            <person name="Sarris P.F."/>
        </authorList>
    </citation>
    <scope>NUCLEOTIDE SEQUENCE</scope>
    <source>
        <strain evidence="11">PFS-001/15</strain>
        <tissue evidence="11">Leaf</tissue>
    </source>
</reference>
<dbReference type="AlphaFoldDB" id="A0A8S9H867"/>
<dbReference type="SUPFAM" id="SSF47819">
    <property type="entry name" value="HRDC-like"/>
    <property type="match status" value="1"/>
</dbReference>
<accession>A0A8S9H867</accession>
<dbReference type="GO" id="GO:0030880">
    <property type="term" value="C:RNA polymerase complex"/>
    <property type="evidence" value="ECO:0007669"/>
    <property type="project" value="InterPro"/>
</dbReference>
<dbReference type="Proteomes" id="UP000712281">
    <property type="component" value="Unassembled WGS sequence"/>
</dbReference>
<evidence type="ECO:0000256" key="5">
    <source>
        <dbReference type="ARBA" id="ARBA00022701"/>
    </source>
</evidence>
<evidence type="ECO:0000256" key="8">
    <source>
        <dbReference type="ARBA" id="ARBA00023242"/>
    </source>
</evidence>